<gene>
    <name evidence="3" type="ORF">APTSU1_000825200</name>
</gene>
<protein>
    <submittedName>
        <fullName evidence="3">CUB and sushi domain-containing protein 1</fullName>
    </submittedName>
</protein>
<evidence type="ECO:0000256" key="1">
    <source>
        <dbReference type="ARBA" id="ARBA00023157"/>
    </source>
</evidence>
<reference evidence="3 4" key="1">
    <citation type="submission" date="2024-08" db="EMBL/GenBank/DDBJ databases">
        <title>The draft genome of Apodemus speciosus.</title>
        <authorList>
            <person name="Nabeshima K."/>
            <person name="Suzuki S."/>
            <person name="Onuma M."/>
        </authorList>
    </citation>
    <scope>NUCLEOTIDE SEQUENCE [LARGE SCALE GENOMIC DNA]</scope>
    <source>
        <strain evidence="3">IB14-021</strain>
    </source>
</reference>
<dbReference type="SUPFAM" id="SSF49854">
    <property type="entry name" value="Spermadhesin, CUB domain"/>
    <property type="match status" value="1"/>
</dbReference>
<keyword evidence="1" id="KW-1015">Disulfide bond</keyword>
<dbReference type="Gene3D" id="2.60.120.290">
    <property type="entry name" value="Spermadhesin, CUB domain"/>
    <property type="match status" value="1"/>
</dbReference>
<comment type="caution">
    <text evidence="3">The sequence shown here is derived from an EMBL/GenBank/DDBJ whole genome shotgun (WGS) entry which is preliminary data.</text>
</comment>
<proteinExistence type="predicted"/>
<dbReference type="EMBL" id="BAAFST010000008">
    <property type="protein sequence ID" value="GAB1293021.1"/>
    <property type="molecule type" value="Genomic_DNA"/>
</dbReference>
<organism evidence="3 4">
    <name type="scientific">Apodemus speciosus</name>
    <name type="common">Large Japanese field mouse</name>
    <dbReference type="NCBI Taxonomy" id="105296"/>
    <lineage>
        <taxon>Eukaryota</taxon>
        <taxon>Metazoa</taxon>
        <taxon>Chordata</taxon>
        <taxon>Craniata</taxon>
        <taxon>Vertebrata</taxon>
        <taxon>Euteleostomi</taxon>
        <taxon>Mammalia</taxon>
        <taxon>Eutheria</taxon>
        <taxon>Euarchontoglires</taxon>
        <taxon>Glires</taxon>
        <taxon>Rodentia</taxon>
        <taxon>Myomorpha</taxon>
        <taxon>Muroidea</taxon>
        <taxon>Muridae</taxon>
        <taxon>Murinae</taxon>
        <taxon>Apodemus</taxon>
    </lineage>
</organism>
<evidence type="ECO:0000256" key="2">
    <source>
        <dbReference type="ARBA" id="ARBA00023180"/>
    </source>
</evidence>
<evidence type="ECO:0000313" key="3">
    <source>
        <dbReference type="EMBL" id="GAB1293021.1"/>
    </source>
</evidence>
<accession>A0ABQ0F1S8</accession>
<dbReference type="Proteomes" id="UP001623349">
    <property type="component" value="Unassembled WGS sequence"/>
</dbReference>
<sequence>MLSGFQLPSSIVSTGSLLTLWFTTDFAVSAQGFKAMYEV</sequence>
<keyword evidence="4" id="KW-1185">Reference proteome</keyword>
<dbReference type="InterPro" id="IPR035914">
    <property type="entry name" value="Sperma_CUB_dom_sf"/>
</dbReference>
<name>A0ABQ0F1S8_APOSI</name>
<keyword evidence="2" id="KW-0325">Glycoprotein</keyword>
<evidence type="ECO:0000313" key="4">
    <source>
        <dbReference type="Proteomes" id="UP001623349"/>
    </source>
</evidence>